<dbReference type="CDD" id="cd20917">
    <property type="entry name" value="DCAF15-NTD"/>
    <property type="match status" value="1"/>
</dbReference>
<dbReference type="InterPro" id="IPR038914">
    <property type="entry name" value="DCAF15"/>
</dbReference>
<comment type="caution">
    <text evidence="2">The sequence shown here is derived from an EMBL/GenBank/DDBJ whole genome shotgun (WGS) entry which is preliminary data.</text>
</comment>
<dbReference type="PANTHER" id="PTHR28541">
    <property type="entry name" value="DDB1- AND CUL4-ASSOCIATED FACTOR 15"/>
    <property type="match status" value="1"/>
</dbReference>
<sequence>MNCKTCGKTNARIAPSLTRVLCERQIDGENWRKSFIENIVKREYSLQSIVPNEEVLSHVFLGFTQDGQYLLSYCFESQLMFIYIWNFNYHKPLTLLAKHSVFSGSRLVDDLYESTGVYIYQWPSNDKHILVLTIPEHPFPSVINLIVIYFDQKQSYVLTPGIITYGVVGWGHRHQFFDQRVNKCFEEYLTPGMLLFRKSICAFTTGTEIVCLKIEHSQSERSAIIANVLDIEKVLVETLENDKSNNSIRLLTYELLVCGLEFTPTTVFAFVHAVIRDAWKFQSFKEFVVQWDIDKNDYVISECDIVVKENNTRKACVQLVLEHINSQESSAIYFLDNMQFIESQTSMESLKSPVDSVYVKLSLHCN</sequence>
<accession>A0A443RDR6</accession>
<protein>
    <recommendedName>
        <fullName evidence="1">DDB1- and CUL4-associated factor 15 WD40 repeat-containing domain-containing protein</fullName>
    </recommendedName>
</protein>
<dbReference type="Pfam" id="PF14939">
    <property type="entry name" value="DCAF15_WD40"/>
    <property type="match status" value="1"/>
</dbReference>
<keyword evidence="3" id="KW-1185">Reference proteome</keyword>
<dbReference type="AlphaFoldDB" id="A0A443RDR6"/>
<reference evidence="2 3" key="1">
    <citation type="journal article" date="2018" name="Gigascience">
        <title>Genomes of trombidid mites reveal novel predicted allergens and laterally-transferred genes associated with secondary metabolism.</title>
        <authorList>
            <person name="Dong X."/>
            <person name="Chaisiri K."/>
            <person name="Xia D."/>
            <person name="Armstrong S.D."/>
            <person name="Fang Y."/>
            <person name="Donnelly M.J."/>
            <person name="Kadowaki T."/>
            <person name="McGarry J.W."/>
            <person name="Darby A.C."/>
            <person name="Makepeace B.L."/>
        </authorList>
    </citation>
    <scope>NUCLEOTIDE SEQUENCE [LARGE SCALE GENOMIC DNA]</scope>
    <source>
        <strain evidence="2">UoL-WK</strain>
    </source>
</reference>
<gene>
    <name evidence="2" type="ORF">B4U79_15509</name>
</gene>
<dbReference type="InterPro" id="IPR032734">
    <property type="entry name" value="DCAF15_WD40"/>
</dbReference>
<dbReference type="GO" id="GO:0016567">
    <property type="term" value="P:protein ubiquitination"/>
    <property type="evidence" value="ECO:0007669"/>
    <property type="project" value="InterPro"/>
</dbReference>
<dbReference type="OrthoDB" id="6496789at2759"/>
<dbReference type="GO" id="GO:0080008">
    <property type="term" value="C:Cul4-RING E3 ubiquitin ligase complex"/>
    <property type="evidence" value="ECO:0007669"/>
    <property type="project" value="TreeGrafter"/>
</dbReference>
<dbReference type="PANTHER" id="PTHR28541:SF1">
    <property type="entry name" value="DDB1- AND CUL4-ASSOCIATED FACTOR 15"/>
    <property type="match status" value="1"/>
</dbReference>
<evidence type="ECO:0000313" key="2">
    <source>
        <dbReference type="EMBL" id="RWS13400.1"/>
    </source>
</evidence>
<dbReference type="EMBL" id="NCKU01001000">
    <property type="protein sequence ID" value="RWS13400.1"/>
    <property type="molecule type" value="Genomic_DNA"/>
</dbReference>
<evidence type="ECO:0000259" key="1">
    <source>
        <dbReference type="Pfam" id="PF14939"/>
    </source>
</evidence>
<dbReference type="Proteomes" id="UP000285301">
    <property type="component" value="Unassembled WGS sequence"/>
</dbReference>
<name>A0A443RDR6_9ACAR</name>
<feature type="domain" description="DDB1- and CUL4-associated factor 15 WD40 repeat-containing" evidence="1">
    <location>
        <begin position="35"/>
        <end position="131"/>
    </location>
</feature>
<evidence type="ECO:0000313" key="3">
    <source>
        <dbReference type="Proteomes" id="UP000285301"/>
    </source>
</evidence>
<proteinExistence type="predicted"/>
<organism evidence="2 3">
    <name type="scientific">Dinothrombium tinctorium</name>
    <dbReference type="NCBI Taxonomy" id="1965070"/>
    <lineage>
        <taxon>Eukaryota</taxon>
        <taxon>Metazoa</taxon>
        <taxon>Ecdysozoa</taxon>
        <taxon>Arthropoda</taxon>
        <taxon>Chelicerata</taxon>
        <taxon>Arachnida</taxon>
        <taxon>Acari</taxon>
        <taxon>Acariformes</taxon>
        <taxon>Trombidiformes</taxon>
        <taxon>Prostigmata</taxon>
        <taxon>Anystina</taxon>
        <taxon>Parasitengona</taxon>
        <taxon>Trombidioidea</taxon>
        <taxon>Trombidiidae</taxon>
        <taxon>Dinothrombium</taxon>
    </lineage>
</organism>